<evidence type="ECO:0000313" key="2">
    <source>
        <dbReference type="Proteomes" id="UP000807025"/>
    </source>
</evidence>
<organism evidence="1 2">
    <name type="scientific">Pleurotus eryngii</name>
    <name type="common">Boletus of the steppes</name>
    <dbReference type="NCBI Taxonomy" id="5323"/>
    <lineage>
        <taxon>Eukaryota</taxon>
        <taxon>Fungi</taxon>
        <taxon>Dikarya</taxon>
        <taxon>Basidiomycota</taxon>
        <taxon>Agaricomycotina</taxon>
        <taxon>Agaricomycetes</taxon>
        <taxon>Agaricomycetidae</taxon>
        <taxon>Agaricales</taxon>
        <taxon>Pleurotineae</taxon>
        <taxon>Pleurotaceae</taxon>
        <taxon>Pleurotus</taxon>
    </lineage>
</organism>
<sequence>MSTPLPVASSIDIIDNSGIPYVEGSRNYKDVFLIHSIVKLHRVLTPCCNNPNRLAALLVEVTQSLLSSIWHPNPIALFPMSSDVKLWTGILQELYTMAPGDEYEAARSLMQLFQFGFLYCHSALDIGTKLQHLLCAVSDRVFASKKSSKSVSTARWSTVLKKSNAEDGLLNENTIKAPGHLVSTANVLQTMRRTRNCSPKPPLPEVLVLEFRLQLCVSTAILPRRENATRILSSWVLSTRLAVLVERLMLPALCVAIWMRRPLRKIAEEFSSTRAAWNYFRGSCTRLNYIQLAWVAEHEGIHWDECHTRGKVLRKNPPFGHIHSSGEEPVLPDHSGMNASLITEGYVTEEFSQCTHKIEGITEIHSRVWGRMIDWYLARLTPSLRSVTSDNSHIATSSQPAVSNGLNDTLDLRLGIVNQYVGNYMRQYMELEPELRLLYAQNAELRCFAPLPPSDHLNISRTTARRQRKAYGNPVFLSLSQLCLPRPLWSASGRIPHPDSSMFPSDFLSSSNDLRTLLPP</sequence>
<dbReference type="AlphaFoldDB" id="A0A9P5ZR36"/>
<accession>A0A9P5ZR36</accession>
<reference evidence="1" key="1">
    <citation type="submission" date="2020-11" db="EMBL/GenBank/DDBJ databases">
        <authorList>
            <consortium name="DOE Joint Genome Institute"/>
            <person name="Ahrendt S."/>
            <person name="Riley R."/>
            <person name="Andreopoulos W."/>
            <person name="Labutti K."/>
            <person name="Pangilinan J."/>
            <person name="Ruiz-Duenas F.J."/>
            <person name="Barrasa J.M."/>
            <person name="Sanchez-Garcia M."/>
            <person name="Camarero S."/>
            <person name="Miyauchi S."/>
            <person name="Serrano A."/>
            <person name="Linde D."/>
            <person name="Babiker R."/>
            <person name="Drula E."/>
            <person name="Ayuso-Fernandez I."/>
            <person name="Pacheco R."/>
            <person name="Padilla G."/>
            <person name="Ferreira P."/>
            <person name="Barriuso J."/>
            <person name="Kellner H."/>
            <person name="Castanera R."/>
            <person name="Alfaro M."/>
            <person name="Ramirez L."/>
            <person name="Pisabarro A.G."/>
            <person name="Kuo A."/>
            <person name="Tritt A."/>
            <person name="Lipzen A."/>
            <person name="He G."/>
            <person name="Yan M."/>
            <person name="Ng V."/>
            <person name="Cullen D."/>
            <person name="Martin F."/>
            <person name="Rosso M.-N."/>
            <person name="Henrissat B."/>
            <person name="Hibbett D."/>
            <person name="Martinez A.T."/>
            <person name="Grigoriev I.V."/>
        </authorList>
    </citation>
    <scope>NUCLEOTIDE SEQUENCE</scope>
    <source>
        <strain evidence="1">ATCC 90797</strain>
    </source>
</reference>
<proteinExistence type="predicted"/>
<evidence type="ECO:0000313" key="1">
    <source>
        <dbReference type="EMBL" id="KAF9492723.1"/>
    </source>
</evidence>
<comment type="caution">
    <text evidence="1">The sequence shown here is derived from an EMBL/GenBank/DDBJ whole genome shotgun (WGS) entry which is preliminary data.</text>
</comment>
<keyword evidence="2" id="KW-1185">Reference proteome</keyword>
<name>A0A9P5ZR36_PLEER</name>
<gene>
    <name evidence="1" type="ORF">BDN71DRAFT_1432980</name>
</gene>
<protein>
    <submittedName>
        <fullName evidence="1">Uncharacterized protein</fullName>
    </submittedName>
</protein>
<dbReference type="EMBL" id="MU154596">
    <property type="protein sequence ID" value="KAF9492723.1"/>
    <property type="molecule type" value="Genomic_DNA"/>
</dbReference>
<dbReference type="Proteomes" id="UP000807025">
    <property type="component" value="Unassembled WGS sequence"/>
</dbReference>